<dbReference type="EMBL" id="HBUE01166680">
    <property type="protein sequence ID" value="CAG6512908.1"/>
    <property type="molecule type" value="Transcribed_RNA"/>
</dbReference>
<dbReference type="EMBL" id="HBUE01271999">
    <property type="protein sequence ID" value="CAG6564375.1"/>
    <property type="molecule type" value="Transcribed_RNA"/>
</dbReference>
<reference evidence="2" key="1">
    <citation type="submission" date="2021-05" db="EMBL/GenBank/DDBJ databases">
        <authorList>
            <person name="Alioto T."/>
            <person name="Alioto T."/>
            <person name="Gomez Garrido J."/>
        </authorList>
    </citation>
    <scope>NUCLEOTIDE SEQUENCE</scope>
</reference>
<proteinExistence type="predicted"/>
<evidence type="ECO:0000313" key="2">
    <source>
        <dbReference type="EMBL" id="CAG6564375.1"/>
    </source>
</evidence>
<dbReference type="AlphaFoldDB" id="A0A8D8J0Y9"/>
<evidence type="ECO:0000256" key="1">
    <source>
        <dbReference type="SAM" id="MobiDB-lite"/>
    </source>
</evidence>
<organism evidence="2">
    <name type="scientific">Culex pipiens</name>
    <name type="common">House mosquito</name>
    <dbReference type="NCBI Taxonomy" id="7175"/>
    <lineage>
        <taxon>Eukaryota</taxon>
        <taxon>Metazoa</taxon>
        <taxon>Ecdysozoa</taxon>
        <taxon>Arthropoda</taxon>
        <taxon>Hexapoda</taxon>
        <taxon>Insecta</taxon>
        <taxon>Pterygota</taxon>
        <taxon>Neoptera</taxon>
        <taxon>Endopterygota</taxon>
        <taxon>Diptera</taxon>
        <taxon>Nematocera</taxon>
        <taxon>Culicoidea</taxon>
        <taxon>Culicidae</taxon>
        <taxon>Culicinae</taxon>
        <taxon>Culicini</taxon>
        <taxon>Culex</taxon>
        <taxon>Culex</taxon>
    </lineage>
</organism>
<accession>A0A8D8J0Y9</accession>
<name>A0A8D8J0Y9_CULPI</name>
<feature type="region of interest" description="Disordered" evidence="1">
    <location>
        <begin position="1"/>
        <end position="37"/>
    </location>
</feature>
<protein>
    <submittedName>
        <fullName evidence="2">(northern house mosquito) hypothetical protein</fullName>
    </submittedName>
</protein>
<sequence>MPNPTGLEGSGQQQGHSSVYDPRHRRSDHFFDPTRTNSDSAGLWTAMRCRSTVGISGNPCGVLHQADPDGPTEGSVHDPGLLVRCLDRLRDRRAAGEGQGRVSTGADRRIARLRQLVHGSPEAAQCQRRRCPSPGRSLRFGLLCHGVRQAGLRKDCP</sequence>